<evidence type="ECO:0000313" key="2">
    <source>
        <dbReference type="EMBL" id="VEL20057.1"/>
    </source>
</evidence>
<keyword evidence="3" id="KW-1185">Reference proteome</keyword>
<reference evidence="2" key="1">
    <citation type="submission" date="2018-11" db="EMBL/GenBank/DDBJ databases">
        <authorList>
            <consortium name="Pathogen Informatics"/>
        </authorList>
    </citation>
    <scope>NUCLEOTIDE SEQUENCE</scope>
</reference>
<protein>
    <recommendedName>
        <fullName evidence="1">Helix-turn-helix domain-containing protein</fullName>
    </recommendedName>
</protein>
<organism evidence="2 3">
    <name type="scientific">Protopolystoma xenopodis</name>
    <dbReference type="NCBI Taxonomy" id="117903"/>
    <lineage>
        <taxon>Eukaryota</taxon>
        <taxon>Metazoa</taxon>
        <taxon>Spiralia</taxon>
        <taxon>Lophotrochozoa</taxon>
        <taxon>Platyhelminthes</taxon>
        <taxon>Monogenea</taxon>
        <taxon>Polyopisthocotylea</taxon>
        <taxon>Polystomatidea</taxon>
        <taxon>Polystomatidae</taxon>
        <taxon>Protopolystoma</taxon>
    </lineage>
</organism>
<evidence type="ECO:0000259" key="1">
    <source>
        <dbReference type="Pfam" id="PF26215"/>
    </source>
</evidence>
<dbReference type="PANTHER" id="PTHR21301:SF10">
    <property type="entry name" value="REVERSE TRANSCRIPTASE DOMAIN-CONTAINING PROTEIN"/>
    <property type="match status" value="1"/>
</dbReference>
<dbReference type="Proteomes" id="UP000784294">
    <property type="component" value="Unassembled WGS sequence"/>
</dbReference>
<sequence>MNKIEESFKTAPLQPTVLMRNLDEYFALWSYGREKREEFLKFASRIDEKIQFTMEIEEGERLPFLEVKVIRSNGALETKLFRKMSYAGIILNFRSHHNYRLKIKIMRNMIIQSRRLTDVEFWEEGLDKLMRIFLGNGYPIEAMQRNIWARTSRWQNGDYEGFTKVDMSTFLRTNSKTTSNIE</sequence>
<dbReference type="Pfam" id="PF26215">
    <property type="entry name" value="HTH_animal"/>
    <property type="match status" value="1"/>
</dbReference>
<dbReference type="PANTHER" id="PTHR21301">
    <property type="entry name" value="REVERSE TRANSCRIPTASE"/>
    <property type="match status" value="1"/>
</dbReference>
<gene>
    <name evidence="2" type="ORF">PXEA_LOCUS13497</name>
</gene>
<feature type="domain" description="Helix-turn-helix" evidence="1">
    <location>
        <begin position="89"/>
        <end position="147"/>
    </location>
</feature>
<name>A0A3S5AH11_9PLAT</name>
<dbReference type="AlphaFoldDB" id="A0A3S5AH11"/>
<dbReference type="EMBL" id="CAAALY010044522">
    <property type="protein sequence ID" value="VEL20057.1"/>
    <property type="molecule type" value="Genomic_DNA"/>
</dbReference>
<proteinExistence type="predicted"/>
<dbReference type="InterPro" id="IPR058912">
    <property type="entry name" value="HTH_animal"/>
</dbReference>
<comment type="caution">
    <text evidence="2">The sequence shown here is derived from an EMBL/GenBank/DDBJ whole genome shotgun (WGS) entry which is preliminary data.</text>
</comment>
<accession>A0A3S5AH11</accession>
<evidence type="ECO:0000313" key="3">
    <source>
        <dbReference type="Proteomes" id="UP000784294"/>
    </source>
</evidence>
<dbReference type="OrthoDB" id="10018421at2759"/>